<feature type="compositionally biased region" description="Polar residues" evidence="8">
    <location>
        <begin position="2353"/>
        <end position="2364"/>
    </location>
</feature>
<feature type="region of interest" description="Disordered" evidence="8">
    <location>
        <begin position="1088"/>
        <end position="1117"/>
    </location>
</feature>
<evidence type="ECO:0000259" key="10">
    <source>
        <dbReference type="PROSITE" id="PS51910"/>
    </source>
</evidence>
<dbReference type="PROSITE" id="PS50940">
    <property type="entry name" value="CHIT_BIND_II"/>
    <property type="match status" value="2"/>
</dbReference>
<feature type="compositionally biased region" description="Low complexity" evidence="8">
    <location>
        <begin position="1909"/>
        <end position="1922"/>
    </location>
</feature>
<protein>
    <recommendedName>
        <fullName evidence="12">Chitinase</fullName>
    </recommendedName>
</protein>
<feature type="compositionally biased region" description="Polar residues" evidence="8">
    <location>
        <begin position="1027"/>
        <end position="1037"/>
    </location>
</feature>
<dbReference type="InterPro" id="IPR001223">
    <property type="entry name" value="Glyco_hydro18_cat"/>
</dbReference>
<feature type="compositionally biased region" description="Low complexity" evidence="8">
    <location>
        <begin position="2561"/>
        <end position="2575"/>
    </location>
</feature>
<feature type="compositionally biased region" description="Polar residues" evidence="8">
    <location>
        <begin position="2550"/>
        <end position="2560"/>
    </location>
</feature>
<sequence>MKRNRYSDDVIARVRRMAAFHATCSQAFQDSAVIVHNLTLYIAAAPLVWDVSLLVHRQGCSYANRNTSKEQKEKKHSKTVETQKRWLQQSPQYVTTFAPRLHTKSRYRATGSCGDLDFYYHNNVTKRDASSSKRVVCYYTNWSVYRPGTAKFSPQNINPYLCTHLIYAFGGLSRENGLRPYDKYQDIEQGGYAKFTDLMTYNKQATSGYAKFTGLKTYNKQLKTMLAIGGWNEGSARFSSLVADEERRAEFVKNVIRFLRQNHFDGLDLDWEYPAFRDGGKPRDRDNYAMLVQELREEFDRETAKTGRARLLLTMAVPAGIEYIDKGFDVPKLNRYLDFMNILSYDYHSAFEPSVNHHSPLFPLEEDSEYNFDSQLSIDYTINHYLKLGADRDKLVLGIPTYGRSYTLFNPLANEVGAPADGPGEQGDATREKGYLAYYEICEFLQSNEWKVEKPNPNAMGPYAYKGNQWVGYDDEDIVRLKARYVSENNLGGIMFWAIDNDDFRGKCHGRPYPLIEAAKEAMLKSSGLSNEVVSSNRKQRPRPRPTSATNTRVRTSDTNTRNRDTNTSSRRRNKNKNRSSTTTTTTTSTTTPKYDYPVTTPEPPTTPDPGSDFKCEDEGFFPHPRDCKKYFWCLDSGPSNLGIVAHQFTCPSGLVFNKAADSCDYARNVICKIKGASKAEGGGPSTKSPPITAATSRTTKFSSSTTTSTTTTTTTTPPPPEEDEEYEDYEDEEVVESHEDVEEDPKAIQELINLIKKLGGIEQLEKQLQAQEKNSAGAPGGISKSLYERVLSRNVNRNNNDRGPTVLSRSTTVSPDASTRYTSIFRNRPLGPQNEGLEGLEEIPSRFERPQYVTIKRDRPSTVAPDVDEDEEDFEEDDDVPVDDTEEEEVIPRGRDYVNIRKARPDRPEYADTTTSKYVVIERRKPTPEPEQEEEQEDMQIDDKSPEEESVSSPKPTRRTYQTRLPSTEETSRLPLRSGKLNVINKEEEVELSTKQDVEIETETTTPQVSGDRFYVDIASIRSTSPRSLLSPQDNLPDTADDDFDRTSTLRHRSTTEEASNQLNEATGRTDYVDIVSIRTTSPRSLLFPQDKLPDTADDDFDGTPTFRHRSTTEEASNQVIEATDRTDYVDIVNIRTTSPRSLLFPQDKLPETADDDFDGTPTFRHRSTTEEVSNQVIEVTGRANYVDTGRFRTTTTGLDIILQDQSSTRTLPTISVTTELLDGIDLQVSLASTPIPTDLGQTTTVSNTAIDNTVPSTTPLVSRQIGNLDLVQRRRSTTTEVSTKNDIYSTERQVYETVSEEITPKNSYRIRGSTISTTEPQTLRSSEIPIVSSTTKYKYKSRRRGTTSTTVVLPTTTTITSGSSFSETVSKGRNSSRPTFRLRPKFSRISTTTAPVLEDSVTPSPNTTTTSSPVYTTILTLDTDTFPPTTVDTLPPPTTTRFTPTVTRVVTSVIESGTTERQRIAVNRVPYRSLIAAQRAKQSQKGDGIEDLTLSYSEFERTTSPTDTTIPPTTFQDPNTTRNKLRFITTGDIIAPEHKIEKIMEINRITSVTIKEDFKSDFPTNPTTLQPETQAGTILSQVEEIVTNKTPVIPTLEMDKANDGVTELFHPTVTMQFYDNTVTESHLKTTDLKNTTEKHRQSSVVMSEQYETIPASSTTMSGRDLQITSQSAITTEIEDKATKNIIEFETETANKYVSSFSDRDATEAPGLLIKTTEQVNNEETNVTLPTTTYLTNRPNIRMRPRQYRPTATSNPKEGNERQVIRVRKPFRPLNDFKDNENGTKNSGGFSRRRVYRPPSTSTTESSRYTILGETRGNKDVPKRVRGFTRGRVYRLPTRSTTEFSETVTEQETDISSNAKEDIKTTTDMQMETSSSESTNDMPHTGILENKMLPTTLIENDDLTNNDSTQQNTGNKNSTSTTSIVQEFQNGMTFPTEVTISTTLSVGLVEADTLKSTVNETNIFTSETTSESFKYPASTISVFTNNEQDNLVSEQPSINLTTLENSPTPASQLVSKLPNKRVRVKTIRKRPQTNISVSPARSLGSDIDNEVDNSLNEPNTYQIIKEDPPTDEEKHESLATLEDTNHHFISTESPSSAEYATTVDEEGKHLVNLAVVNNDPTSIDSSRDEKRTSEENYYTEKDTNRYVDENLNTRTMVTTNYLRRGSTNTPDSSASSKYVPNDYLDFPLDISDEKQRAIRPQVSVGRGVSKFRSRNDSIIHEVSKSQVKLEDTSSTQADFRRGSVRRFQSTEKAVADERGDNKRRKVVRRRRPSTVADDNELQVTQEEVITTIKPRRQPGTLFTSRQRQRGTTNSVAFTTAAPPPTEVTTKQGGGLQRRVIKRRKYGPRAQDNDASPTDVTPLNATIVDTDKGDAVVSPTNRTRKFSFPKRRASTSTTAATPVNEDAQVQPSAFVEESQPLEKTEDLPDLANVAVAALTNLATPDGGFGQDVATSASQDKDWDNATTTSGSISRHMEVTAMDNLSEDLLDQANKNTEKSVSLINTKRVRGGGTFRGSQKGRLENGASQVVGDSDDVLRTSVLPASRKLSRYTTSTSPRQASTTPSPFPTSSPLRRQPLRPRPYTKIPSAPKSTEGAAPLTRKTPPPAILDYEYYDDDDQGFVESSPKSNKVMVHSDGYIECLDQGSFPHPYSCKKFISCAKMENGGLLGWEYTCPKQLSFDPVGGICNWSSGLGCKE</sequence>
<evidence type="ECO:0000256" key="4">
    <source>
        <dbReference type="ARBA" id="ARBA00022801"/>
    </source>
</evidence>
<evidence type="ECO:0000256" key="1">
    <source>
        <dbReference type="ARBA" id="ARBA00009121"/>
    </source>
</evidence>
<feature type="region of interest" description="Disordered" evidence="8">
    <location>
        <begin position="2547"/>
        <end position="2604"/>
    </location>
</feature>
<dbReference type="GO" id="GO:0005975">
    <property type="term" value="P:carbohydrate metabolic process"/>
    <property type="evidence" value="ECO:0007669"/>
    <property type="project" value="InterPro"/>
</dbReference>
<dbReference type="SUPFAM" id="SSF51445">
    <property type="entry name" value="(Trans)glycosidases"/>
    <property type="match status" value="1"/>
</dbReference>
<feature type="region of interest" description="Disordered" evidence="8">
    <location>
        <begin position="2251"/>
        <end position="2276"/>
    </location>
</feature>
<feature type="region of interest" description="Disordered" evidence="8">
    <location>
        <begin position="1146"/>
        <end position="1169"/>
    </location>
</feature>
<dbReference type="GO" id="GO:0006032">
    <property type="term" value="P:chitin catabolic process"/>
    <property type="evidence" value="ECO:0007669"/>
    <property type="project" value="TreeGrafter"/>
</dbReference>
<feature type="region of interest" description="Disordered" evidence="8">
    <location>
        <begin position="2037"/>
        <end position="2056"/>
    </location>
</feature>
<feature type="region of interest" description="Disordered" evidence="8">
    <location>
        <begin position="1900"/>
        <end position="1922"/>
    </location>
</feature>
<keyword evidence="3" id="KW-0732">Signal</keyword>
<name>A0A7R9CMH0_TIMCR</name>
<feature type="compositionally biased region" description="Low complexity" evidence="8">
    <location>
        <begin position="703"/>
        <end position="716"/>
    </location>
</feature>
<accession>A0A7R9CMH0</accession>
<feature type="compositionally biased region" description="Basic residues" evidence="8">
    <location>
        <begin position="2262"/>
        <end position="2273"/>
    </location>
</feature>
<feature type="compositionally biased region" description="Low complexity" evidence="8">
    <location>
        <begin position="1798"/>
        <end position="1811"/>
    </location>
</feature>
<dbReference type="SUPFAM" id="SSF54556">
    <property type="entry name" value="Chitinase insertion domain"/>
    <property type="match status" value="1"/>
</dbReference>
<proteinExistence type="inferred from homology"/>
<keyword evidence="4 7" id="KW-0378">Hydrolase</keyword>
<feature type="compositionally biased region" description="Basic and acidic residues" evidence="8">
    <location>
        <begin position="844"/>
        <end position="861"/>
    </location>
</feature>
<dbReference type="InterPro" id="IPR029070">
    <property type="entry name" value="Chitinase_insertion_sf"/>
</dbReference>
<gene>
    <name evidence="11" type="ORF">TCEB3V08_LOCUS4317</name>
</gene>
<feature type="region of interest" description="Disordered" evidence="8">
    <location>
        <begin position="1027"/>
        <end position="1066"/>
    </location>
</feature>
<dbReference type="SMART" id="SM00494">
    <property type="entry name" value="ChtBD2"/>
    <property type="match status" value="2"/>
</dbReference>
<feature type="domain" description="GH18" evidence="10">
    <location>
        <begin position="133"/>
        <end position="526"/>
    </location>
</feature>
<dbReference type="CDD" id="cd02872">
    <property type="entry name" value="GH18_chitolectin_chitotriosidase"/>
    <property type="match status" value="1"/>
</dbReference>
<feature type="compositionally biased region" description="Acidic residues" evidence="8">
    <location>
        <begin position="721"/>
        <end position="744"/>
    </location>
</feature>
<dbReference type="InterPro" id="IPR036508">
    <property type="entry name" value="Chitin-bd_dom_sf"/>
</dbReference>
<evidence type="ECO:0000256" key="3">
    <source>
        <dbReference type="ARBA" id="ARBA00022729"/>
    </source>
</evidence>
<feature type="region of interest" description="Disordered" evidence="8">
    <location>
        <begin position="1503"/>
        <end position="1522"/>
    </location>
</feature>
<feature type="region of interest" description="Disordered" evidence="8">
    <location>
        <begin position="677"/>
        <end position="744"/>
    </location>
</feature>
<keyword evidence="5" id="KW-1015">Disulfide bond</keyword>
<dbReference type="SMART" id="SM00636">
    <property type="entry name" value="Glyco_18"/>
    <property type="match status" value="1"/>
</dbReference>
<dbReference type="FunFam" id="2.170.140.10:FF:000005">
    <property type="entry name" value="Acidic mammalian chitinase"/>
    <property type="match status" value="1"/>
</dbReference>
<dbReference type="InterPro" id="IPR011583">
    <property type="entry name" value="Chitinase_II/V-like_cat"/>
</dbReference>
<evidence type="ECO:0000256" key="6">
    <source>
        <dbReference type="ARBA" id="ARBA00023295"/>
    </source>
</evidence>
<dbReference type="InterPro" id="IPR002557">
    <property type="entry name" value="Chitin-bd_dom"/>
</dbReference>
<evidence type="ECO:0000259" key="9">
    <source>
        <dbReference type="PROSITE" id="PS50940"/>
    </source>
</evidence>
<feature type="compositionally biased region" description="Low complexity" evidence="8">
    <location>
        <begin position="1504"/>
        <end position="1516"/>
    </location>
</feature>
<evidence type="ECO:0000256" key="2">
    <source>
        <dbReference type="ARBA" id="ARBA00022669"/>
    </source>
</evidence>
<feature type="compositionally biased region" description="Low complexity" evidence="8">
    <location>
        <begin position="579"/>
        <end position="592"/>
    </location>
</feature>
<organism evidence="11">
    <name type="scientific">Timema cristinae</name>
    <name type="common">Walking stick</name>
    <dbReference type="NCBI Taxonomy" id="61476"/>
    <lineage>
        <taxon>Eukaryota</taxon>
        <taxon>Metazoa</taxon>
        <taxon>Ecdysozoa</taxon>
        <taxon>Arthropoda</taxon>
        <taxon>Hexapoda</taxon>
        <taxon>Insecta</taxon>
        <taxon>Pterygota</taxon>
        <taxon>Neoptera</taxon>
        <taxon>Polyneoptera</taxon>
        <taxon>Phasmatodea</taxon>
        <taxon>Timematodea</taxon>
        <taxon>Timematoidea</taxon>
        <taxon>Timematidae</taxon>
        <taxon>Timema</taxon>
    </lineage>
</organism>
<dbReference type="Pfam" id="PF00704">
    <property type="entry name" value="Glyco_hydro_18"/>
    <property type="match status" value="1"/>
</dbReference>
<evidence type="ECO:0008006" key="12">
    <source>
        <dbReference type="Google" id="ProtNLM"/>
    </source>
</evidence>
<feature type="compositionally biased region" description="Low complexity" evidence="8">
    <location>
        <begin position="550"/>
        <end position="560"/>
    </location>
</feature>
<comment type="similarity">
    <text evidence="1">Belongs to the glycosyl hydrolase 18 family. Chitinase class II subfamily.</text>
</comment>
<evidence type="ECO:0000256" key="5">
    <source>
        <dbReference type="ARBA" id="ARBA00023157"/>
    </source>
</evidence>
<feature type="compositionally biased region" description="Acidic residues" evidence="8">
    <location>
        <begin position="931"/>
        <end position="951"/>
    </location>
</feature>
<dbReference type="PROSITE" id="PS51910">
    <property type="entry name" value="GH18_2"/>
    <property type="match status" value="1"/>
</dbReference>
<dbReference type="InterPro" id="IPR017853">
    <property type="entry name" value="GH"/>
</dbReference>
<dbReference type="EMBL" id="OC317618">
    <property type="protein sequence ID" value="CAD7398007.1"/>
    <property type="molecule type" value="Genomic_DNA"/>
</dbReference>
<dbReference type="FunFam" id="3.10.50.10:FF:000001">
    <property type="entry name" value="Chitinase 3-like 1"/>
    <property type="match status" value="1"/>
</dbReference>
<feature type="region of interest" description="Disordered" evidence="8">
    <location>
        <begin position="2445"/>
        <end position="2469"/>
    </location>
</feature>
<feature type="compositionally biased region" description="Basic and acidic residues" evidence="8">
    <location>
        <begin position="891"/>
        <end position="911"/>
    </location>
</feature>
<feature type="region of interest" description="Disordered" evidence="8">
    <location>
        <begin position="2317"/>
        <end position="2367"/>
    </location>
</feature>
<evidence type="ECO:0000256" key="8">
    <source>
        <dbReference type="SAM" id="MobiDB-lite"/>
    </source>
</evidence>
<feature type="compositionally biased region" description="Polar residues" evidence="8">
    <location>
        <begin position="808"/>
        <end position="826"/>
    </location>
</feature>
<feature type="region of interest" description="Disordered" evidence="8">
    <location>
        <begin position="2120"/>
        <end position="2144"/>
    </location>
</feature>
<feature type="region of interest" description="Disordered" evidence="8">
    <location>
        <begin position="795"/>
        <end position="981"/>
    </location>
</feature>
<dbReference type="Gene3D" id="3.20.20.80">
    <property type="entry name" value="Glycosidases"/>
    <property type="match status" value="1"/>
</dbReference>
<dbReference type="FunFam" id="3.20.20.80:FF:000007">
    <property type="entry name" value="Acidic mammalian chitinase"/>
    <property type="match status" value="1"/>
</dbReference>
<dbReference type="Pfam" id="PF01607">
    <property type="entry name" value="CBM_14"/>
    <property type="match status" value="2"/>
</dbReference>
<dbReference type="Gene3D" id="3.10.50.10">
    <property type="match status" value="1"/>
</dbReference>
<evidence type="ECO:0000313" key="11">
    <source>
        <dbReference type="EMBL" id="CAD7398007.1"/>
    </source>
</evidence>
<reference evidence="11" key="1">
    <citation type="submission" date="2020-11" db="EMBL/GenBank/DDBJ databases">
        <authorList>
            <person name="Tran Van P."/>
        </authorList>
    </citation>
    <scope>NUCLEOTIDE SEQUENCE</scope>
</reference>
<feature type="region of interest" description="Disordered" evidence="8">
    <location>
        <begin position="2509"/>
        <end position="2528"/>
    </location>
</feature>
<dbReference type="PANTHER" id="PTHR11177:SF399">
    <property type="entry name" value="CHITINASE 6, ISOFORM C"/>
    <property type="match status" value="1"/>
</dbReference>
<evidence type="ECO:0000256" key="7">
    <source>
        <dbReference type="RuleBase" id="RU000489"/>
    </source>
</evidence>
<dbReference type="GO" id="GO:0005576">
    <property type="term" value="C:extracellular region"/>
    <property type="evidence" value="ECO:0007669"/>
    <property type="project" value="InterPro"/>
</dbReference>
<keyword evidence="2" id="KW-0147">Chitin-binding</keyword>
<feature type="region of interest" description="Disordered" evidence="8">
    <location>
        <begin position="1774"/>
        <end position="1823"/>
    </location>
</feature>
<dbReference type="Gene3D" id="2.170.140.10">
    <property type="entry name" value="Chitin binding domain"/>
    <property type="match status" value="2"/>
</dbReference>
<keyword evidence="6 7" id="KW-0326">Glycosidase</keyword>
<feature type="domain" description="Chitin-binding type-2" evidence="9">
    <location>
        <begin position="613"/>
        <end position="674"/>
    </location>
</feature>
<feature type="compositionally biased region" description="Polar residues" evidence="8">
    <location>
        <begin position="527"/>
        <end position="537"/>
    </location>
</feature>
<dbReference type="InterPro" id="IPR050314">
    <property type="entry name" value="Glycosyl_Hydrlase_18"/>
</dbReference>
<dbReference type="PANTHER" id="PTHR11177">
    <property type="entry name" value="CHITINASE"/>
    <property type="match status" value="1"/>
</dbReference>
<feature type="compositionally biased region" description="Polar residues" evidence="8">
    <location>
        <begin position="686"/>
        <end position="702"/>
    </location>
</feature>
<dbReference type="InterPro" id="IPR001579">
    <property type="entry name" value="Glyco_hydro_18_chit_AS"/>
</dbReference>
<feature type="compositionally biased region" description="Basic and acidic residues" evidence="8">
    <location>
        <begin position="2126"/>
        <end position="2144"/>
    </location>
</feature>
<dbReference type="SUPFAM" id="SSF57625">
    <property type="entry name" value="Invertebrate chitin-binding proteins"/>
    <property type="match status" value="2"/>
</dbReference>
<feature type="compositionally biased region" description="Acidic residues" evidence="8">
    <location>
        <begin position="867"/>
        <end position="890"/>
    </location>
</feature>
<dbReference type="GO" id="GO:0008061">
    <property type="term" value="F:chitin binding"/>
    <property type="evidence" value="ECO:0007669"/>
    <property type="project" value="UniProtKB-KW"/>
</dbReference>
<feature type="compositionally biased region" description="Polar residues" evidence="8">
    <location>
        <begin position="960"/>
        <end position="970"/>
    </location>
</feature>
<feature type="domain" description="Chitin-binding type-2" evidence="9">
    <location>
        <begin position="2638"/>
        <end position="2697"/>
    </location>
</feature>
<dbReference type="GO" id="GO:0004568">
    <property type="term" value="F:chitinase activity"/>
    <property type="evidence" value="ECO:0007669"/>
    <property type="project" value="TreeGrafter"/>
</dbReference>
<feature type="region of interest" description="Disordered" evidence="8">
    <location>
        <begin position="526"/>
        <end position="615"/>
    </location>
</feature>
<dbReference type="PROSITE" id="PS01095">
    <property type="entry name" value="GH18_1"/>
    <property type="match status" value="1"/>
</dbReference>